<reference evidence="1" key="1">
    <citation type="submission" date="2022-07" db="EMBL/GenBank/DDBJ databases">
        <title>Arcobacter roscoffensis sp. nov., a marine bacterium isolated from coastal seawater collected from Roscoff, France.</title>
        <authorList>
            <person name="Pascual J."/>
            <person name="Lepeaux C."/>
            <person name="Methner A."/>
            <person name="Overmann J."/>
        </authorList>
    </citation>
    <scope>NUCLEOTIDE SEQUENCE</scope>
    <source>
        <strain evidence="1">ARW1-2F2</strain>
    </source>
</reference>
<evidence type="ECO:0000313" key="1">
    <source>
        <dbReference type="EMBL" id="UTJ05668.1"/>
    </source>
</evidence>
<sequence>MKSKIHSILIYPLLTLFAYLLKGSKENYDDFLSDNLNKLKNLELLEINSQKDRNNFFDDIKYFFDKKSPLYDKTFVNIYVDLEKTPESKSYGLYDFSKFISMYYSSSMLSSRITNDNLYIKLIFDKKSLNEECLNNLLRYMFLVYASRKVDFLYLDKSTFSKKALEIINNFEDKLNSSKFVKFSKSKDLYVLTCEKKKEKFDIIWSSSKREIDLTDFNRVFDKFGQELKSDIKITNSPIYAYH</sequence>
<dbReference type="RefSeq" id="WP_254575849.1">
    <property type="nucleotide sequence ID" value="NZ_CP100595.1"/>
</dbReference>
<dbReference type="EMBL" id="CP100595">
    <property type="protein sequence ID" value="UTJ05668.1"/>
    <property type="molecule type" value="Genomic_DNA"/>
</dbReference>
<protein>
    <submittedName>
        <fullName evidence="1">Uncharacterized protein</fullName>
    </submittedName>
</protein>
<dbReference type="Proteomes" id="UP001060012">
    <property type="component" value="Chromosome"/>
</dbReference>
<proteinExistence type="predicted"/>
<name>A0ABY5E3H2_9BACT</name>
<evidence type="ECO:0000313" key="2">
    <source>
        <dbReference type="Proteomes" id="UP001060012"/>
    </source>
</evidence>
<keyword evidence="2" id="KW-1185">Reference proteome</keyword>
<accession>A0ABY5E3H2</accession>
<organism evidence="1 2">
    <name type="scientific">Arcobacter roscoffensis</name>
    <dbReference type="NCBI Taxonomy" id="2961520"/>
    <lineage>
        <taxon>Bacteria</taxon>
        <taxon>Pseudomonadati</taxon>
        <taxon>Campylobacterota</taxon>
        <taxon>Epsilonproteobacteria</taxon>
        <taxon>Campylobacterales</taxon>
        <taxon>Arcobacteraceae</taxon>
        <taxon>Arcobacter</taxon>
    </lineage>
</organism>
<gene>
    <name evidence="1" type="ORF">NJU99_10390</name>
</gene>